<dbReference type="EMBL" id="AP019379">
    <property type="protein sequence ID" value="BBI01373.1"/>
    <property type="molecule type" value="Genomic_DNA"/>
</dbReference>
<dbReference type="PANTHER" id="PTHR10458">
    <property type="entry name" value="PEPTIDE DEFORMYLASE"/>
    <property type="match status" value="1"/>
</dbReference>
<keyword evidence="4" id="KW-1185">Reference proteome</keyword>
<keyword evidence="2" id="KW-0408">Iron</keyword>
<comment type="function">
    <text evidence="2">Removes the formyl group from the N-terminal Met of newly synthesized proteins. Requires at least a dipeptide for an efficient rate of reaction. N-terminal L-methionine is a prerequisite for activity but the enzyme has broad specificity at other positions.</text>
</comment>
<proteinExistence type="inferred from homology"/>
<dbReference type="OrthoDB" id="9804313at2"/>
<comment type="similarity">
    <text evidence="1 2">Belongs to the polypeptide deformylase family.</text>
</comment>
<dbReference type="GO" id="GO:0046872">
    <property type="term" value="F:metal ion binding"/>
    <property type="evidence" value="ECO:0007669"/>
    <property type="project" value="UniProtKB-KW"/>
</dbReference>
<comment type="catalytic activity">
    <reaction evidence="2">
        <text>N-terminal N-formyl-L-methionyl-[peptide] + H2O = N-terminal L-methionyl-[peptide] + formate</text>
        <dbReference type="Rhea" id="RHEA:24420"/>
        <dbReference type="Rhea" id="RHEA-COMP:10639"/>
        <dbReference type="Rhea" id="RHEA-COMP:10640"/>
        <dbReference type="ChEBI" id="CHEBI:15377"/>
        <dbReference type="ChEBI" id="CHEBI:15740"/>
        <dbReference type="ChEBI" id="CHEBI:49298"/>
        <dbReference type="ChEBI" id="CHEBI:64731"/>
        <dbReference type="EC" id="3.5.1.88"/>
    </reaction>
</comment>
<dbReference type="PANTHER" id="PTHR10458:SF22">
    <property type="entry name" value="PEPTIDE DEFORMYLASE"/>
    <property type="match status" value="1"/>
</dbReference>
<evidence type="ECO:0000313" key="3">
    <source>
        <dbReference type="EMBL" id="BBI01373.1"/>
    </source>
</evidence>
<dbReference type="CDD" id="cd00487">
    <property type="entry name" value="Pep_deformylase"/>
    <property type="match status" value="1"/>
</dbReference>
<keyword evidence="2" id="KW-0378">Hydrolase</keyword>
<reference evidence="3 4" key="1">
    <citation type="journal article" date="2019" name="Proc. Natl. Acad. Sci. U.S.A.">
        <title>Exaggeration and cooption of innate immunity for social defense.</title>
        <authorList>
            <person name="Kutsukake M."/>
            <person name="Moriyama M."/>
            <person name="Shigenobu S."/>
            <person name="Meng X.-Y."/>
            <person name="Nikoh N."/>
            <person name="Noda C."/>
            <person name="Kobayashi S."/>
            <person name="Fukatsu T."/>
        </authorList>
    </citation>
    <scope>NUCLEOTIDE SEQUENCE [LARGE SCALE GENOMIC DNA]</scope>
    <source>
        <strain evidence="3 4">Nmo</strain>
    </source>
</reference>
<dbReference type="SUPFAM" id="SSF56420">
    <property type="entry name" value="Peptide deformylase"/>
    <property type="match status" value="1"/>
</dbReference>
<dbReference type="InterPro" id="IPR023635">
    <property type="entry name" value="Peptide_deformylase"/>
</dbReference>
<evidence type="ECO:0000256" key="1">
    <source>
        <dbReference type="ARBA" id="ARBA00010759"/>
    </source>
</evidence>
<feature type="binding site" evidence="2">
    <location>
        <position position="136"/>
    </location>
    <ligand>
        <name>Fe cation</name>
        <dbReference type="ChEBI" id="CHEBI:24875"/>
    </ligand>
</feature>
<dbReference type="GO" id="GO:0042586">
    <property type="term" value="F:peptide deformylase activity"/>
    <property type="evidence" value="ECO:0007669"/>
    <property type="project" value="UniProtKB-UniRule"/>
</dbReference>
<feature type="binding site" evidence="2">
    <location>
        <position position="90"/>
    </location>
    <ligand>
        <name>Fe cation</name>
        <dbReference type="ChEBI" id="CHEBI:24875"/>
    </ligand>
</feature>
<protein>
    <recommendedName>
        <fullName evidence="2">Peptide deformylase</fullName>
        <shortName evidence="2">PDF</shortName>
        <ecNumber evidence="2">3.5.1.88</ecNumber>
    </recommendedName>
    <alternativeName>
        <fullName evidence="2">Polypeptide deformylase</fullName>
    </alternativeName>
</protein>
<accession>A0A455TAM8</accession>
<dbReference type="Pfam" id="PF01327">
    <property type="entry name" value="Pep_deformylase"/>
    <property type="match status" value="1"/>
</dbReference>
<dbReference type="EC" id="3.5.1.88" evidence="2"/>
<dbReference type="PIRSF" id="PIRSF004749">
    <property type="entry name" value="Pep_def"/>
    <property type="match status" value="1"/>
</dbReference>
<evidence type="ECO:0000256" key="2">
    <source>
        <dbReference type="HAMAP-Rule" id="MF_00163"/>
    </source>
</evidence>
<dbReference type="NCBIfam" id="TIGR00079">
    <property type="entry name" value="pept_deformyl"/>
    <property type="match status" value="1"/>
</dbReference>
<dbReference type="AlphaFoldDB" id="A0A455TAM8"/>
<sequence length="149" mass="16767">MTILKILQYPDVRLRKVAKPVIQINKYIKKVIHDMFETLHSKNGIGLAATQININLQIIVINNIQNIQPLVLINPKIKKKIGIARIEEGCLSIPSTKATITRAKKIHICATNYNGINIKLVANSLLSVCIQHEIDHLKGILFIDYLSNL</sequence>
<dbReference type="PRINTS" id="PR01576">
    <property type="entry name" value="PDEFORMYLASE"/>
</dbReference>
<dbReference type="GO" id="GO:0006412">
    <property type="term" value="P:translation"/>
    <property type="evidence" value="ECO:0007669"/>
    <property type="project" value="UniProtKB-UniRule"/>
</dbReference>
<dbReference type="InterPro" id="IPR036821">
    <property type="entry name" value="Peptide_deformylase_sf"/>
</dbReference>
<dbReference type="HAMAP" id="MF_00163">
    <property type="entry name" value="Pep_deformylase"/>
    <property type="match status" value="1"/>
</dbReference>
<dbReference type="Proteomes" id="UP000317544">
    <property type="component" value="Chromosome"/>
</dbReference>
<dbReference type="Gene3D" id="3.90.45.10">
    <property type="entry name" value="Peptide deformylase"/>
    <property type="match status" value="1"/>
</dbReference>
<comment type="cofactor">
    <cofactor evidence="2">
        <name>Fe(2+)</name>
        <dbReference type="ChEBI" id="CHEBI:29033"/>
    </cofactor>
    <text evidence="2">Binds 1 Fe(2+) ion.</text>
</comment>
<organism evidence="3 4">
    <name type="scientific">Buchnera aphidicola</name>
    <name type="common">Nipponaphis monzeni</name>
    <dbReference type="NCBI Taxonomy" id="2495405"/>
    <lineage>
        <taxon>Bacteria</taxon>
        <taxon>Pseudomonadati</taxon>
        <taxon>Pseudomonadota</taxon>
        <taxon>Gammaproteobacteria</taxon>
        <taxon>Enterobacterales</taxon>
        <taxon>Erwiniaceae</taxon>
        <taxon>Buchnera</taxon>
    </lineage>
</organism>
<dbReference type="NCBIfam" id="NF001159">
    <property type="entry name" value="PRK00150.1-3"/>
    <property type="match status" value="1"/>
</dbReference>
<dbReference type="RefSeq" id="WP_158345115.1">
    <property type="nucleotide sequence ID" value="NZ_AP019379.1"/>
</dbReference>
<keyword evidence="2" id="KW-0479">Metal-binding</keyword>
<feature type="binding site" evidence="2">
    <location>
        <position position="132"/>
    </location>
    <ligand>
        <name>Fe cation</name>
        <dbReference type="ChEBI" id="CHEBI:24875"/>
    </ligand>
</feature>
<feature type="active site" evidence="2">
    <location>
        <position position="133"/>
    </location>
</feature>
<evidence type="ECO:0000313" key="4">
    <source>
        <dbReference type="Proteomes" id="UP000317544"/>
    </source>
</evidence>
<gene>
    <name evidence="2 3" type="primary">def</name>
    <name evidence="3" type="ORF">BUCNMO_371</name>
</gene>
<name>A0A455TAM8_9GAMM</name>
<keyword evidence="2" id="KW-0648">Protein biosynthesis</keyword>